<keyword evidence="2" id="KW-1185">Reference proteome</keyword>
<dbReference type="RefSeq" id="WP_344664678.1">
    <property type="nucleotide sequence ID" value="NZ_BAAAQN010000006.1"/>
</dbReference>
<dbReference type="Proteomes" id="UP001500751">
    <property type="component" value="Unassembled WGS sequence"/>
</dbReference>
<gene>
    <name evidence="1" type="ORF">GCM10009839_14030</name>
</gene>
<dbReference type="EMBL" id="BAAAQN010000006">
    <property type="protein sequence ID" value="GAA2018947.1"/>
    <property type="molecule type" value="Genomic_DNA"/>
</dbReference>
<reference evidence="1 2" key="1">
    <citation type="journal article" date="2019" name="Int. J. Syst. Evol. Microbiol.">
        <title>The Global Catalogue of Microorganisms (GCM) 10K type strain sequencing project: providing services to taxonomists for standard genome sequencing and annotation.</title>
        <authorList>
            <consortium name="The Broad Institute Genomics Platform"/>
            <consortium name="The Broad Institute Genome Sequencing Center for Infectious Disease"/>
            <person name="Wu L."/>
            <person name="Ma J."/>
        </authorList>
    </citation>
    <scope>NUCLEOTIDE SEQUENCE [LARGE SCALE GENOMIC DNA]</scope>
    <source>
        <strain evidence="1 2">JCM 16014</strain>
    </source>
</reference>
<comment type="caution">
    <text evidence="1">The sequence shown here is derived from an EMBL/GenBank/DDBJ whole genome shotgun (WGS) entry which is preliminary data.</text>
</comment>
<evidence type="ECO:0000313" key="2">
    <source>
        <dbReference type="Proteomes" id="UP001500751"/>
    </source>
</evidence>
<accession>A0ABN2TSH1</accession>
<organism evidence="1 2">
    <name type="scientific">Catenulispora yoronensis</name>
    <dbReference type="NCBI Taxonomy" id="450799"/>
    <lineage>
        <taxon>Bacteria</taxon>
        <taxon>Bacillati</taxon>
        <taxon>Actinomycetota</taxon>
        <taxon>Actinomycetes</taxon>
        <taxon>Catenulisporales</taxon>
        <taxon>Catenulisporaceae</taxon>
        <taxon>Catenulispora</taxon>
    </lineage>
</organism>
<name>A0ABN2TSH1_9ACTN</name>
<evidence type="ECO:0000313" key="1">
    <source>
        <dbReference type="EMBL" id="GAA2018947.1"/>
    </source>
</evidence>
<proteinExistence type="predicted"/>
<sequence>MTDTVTPLATVAQLMGGPFADLFVHFDPDVVQEFLVDATRMCEDETDRRLAPFTGLVETHRASGVDPDEYGDAGGIPIDPQGVVGASYAAALGTTSLIRHVYLDQYAPRYPEMWTYTDVQVLILRSFGGSQLIEPARLVGPESDSGHVWFPLGTYLPAGSLIRVTYSGGYTLNVPASLSRACRLMAAHLAVTELRPGTTQHDADTLRGQAVDILVSYVRPN</sequence>
<protein>
    <submittedName>
        <fullName evidence="1">Uncharacterized protein</fullName>
    </submittedName>
</protein>